<dbReference type="KEGG" id="ral:Rumal_3376"/>
<feature type="domain" description="SH3b" evidence="2">
    <location>
        <begin position="79"/>
        <end position="141"/>
    </location>
</feature>
<feature type="region of interest" description="Disordered" evidence="1">
    <location>
        <begin position="29"/>
        <end position="55"/>
    </location>
</feature>
<dbReference type="AlphaFoldDB" id="E6UJJ0"/>
<keyword evidence="3" id="KW-0614">Plasmid</keyword>
<evidence type="ECO:0000256" key="1">
    <source>
        <dbReference type="SAM" id="MobiDB-lite"/>
    </source>
</evidence>
<evidence type="ECO:0000313" key="3">
    <source>
        <dbReference type="EMBL" id="ADU23836.1"/>
    </source>
</evidence>
<dbReference type="PROSITE" id="PS51781">
    <property type="entry name" value="SH3B"/>
    <property type="match status" value="1"/>
</dbReference>
<feature type="compositionally biased region" description="Low complexity" evidence="1">
    <location>
        <begin position="35"/>
        <end position="50"/>
    </location>
</feature>
<dbReference type="EMBL" id="CP002404">
    <property type="protein sequence ID" value="ADU23836.1"/>
    <property type="molecule type" value="Genomic_DNA"/>
</dbReference>
<dbReference type="Proteomes" id="UP000006919">
    <property type="component" value="Plasmid pRUMAL01"/>
</dbReference>
<dbReference type="HOGENOM" id="CLU_1823910_0_0_9"/>
<proteinExistence type="predicted"/>
<dbReference type="Gene3D" id="2.30.30.40">
    <property type="entry name" value="SH3 Domains"/>
    <property type="match status" value="1"/>
</dbReference>
<sequence>MTRGLFYEKNIVTVIITACCLTACGSVTNPEHDNTSTQSETTATTTTTTESSRHKGVTKIIEISEPEAKTTSDEEWHRRDTYHSTIGLDTYVYAEPSEDFEQIGELKIGDVVVDIGDANVDNWIVIEWNDGIGFVNRDYIW</sequence>
<protein>
    <recommendedName>
        <fullName evidence="2">SH3b domain-containing protein</fullName>
    </recommendedName>
</protein>
<reference evidence="4" key="1">
    <citation type="journal article" date="2011" name="J. Bacteriol.">
        <title>Complete genome of the cellulolytic ruminal bacterium Ruminococcus albus 7.</title>
        <authorList>
            <person name="Suen G."/>
            <person name="Stevenson D.M."/>
            <person name="Bruce D.C."/>
            <person name="Chertkov O."/>
            <person name="Copeland A."/>
            <person name="Cheng J.F."/>
            <person name="Detter C."/>
            <person name="Detter J.C."/>
            <person name="Goodwin L.A."/>
            <person name="Han C.S."/>
            <person name="Hauser L.J."/>
            <person name="Ivanova N.N."/>
            <person name="Kyrpides N.C."/>
            <person name="Land M.L."/>
            <person name="Lapidus A."/>
            <person name="Lucas S."/>
            <person name="Ovchinnikova G."/>
            <person name="Pitluck S."/>
            <person name="Tapia R."/>
            <person name="Woyke T."/>
            <person name="Boyum J."/>
            <person name="Mead D."/>
            <person name="Weimer P.J."/>
        </authorList>
    </citation>
    <scope>NUCLEOTIDE SEQUENCE [LARGE SCALE GENOMIC DNA]</scope>
    <source>
        <strain evidence="4">ATCC 27210 / DSM 20455 / JCM 14654 / NCDO 2250 / 7</strain>
        <plasmid evidence="4">pRUMAL01</plasmid>
    </source>
</reference>
<evidence type="ECO:0000259" key="2">
    <source>
        <dbReference type="PROSITE" id="PS51781"/>
    </source>
</evidence>
<organism evidence="3 4">
    <name type="scientific">Ruminococcus albus (strain ATCC 27210 / DSM 20455 / JCM 14654 / NCDO 2250 / 7)</name>
    <dbReference type="NCBI Taxonomy" id="697329"/>
    <lineage>
        <taxon>Bacteria</taxon>
        <taxon>Bacillati</taxon>
        <taxon>Bacillota</taxon>
        <taxon>Clostridia</taxon>
        <taxon>Eubacteriales</taxon>
        <taxon>Oscillospiraceae</taxon>
        <taxon>Ruminococcus</taxon>
    </lineage>
</organism>
<dbReference type="InterPro" id="IPR003646">
    <property type="entry name" value="SH3-like_bac-type"/>
</dbReference>
<accession>E6UJJ0</accession>
<gene>
    <name evidence="3" type="ordered locus">Rumal_3376</name>
</gene>
<geneLocation type="plasmid" evidence="3 4">
    <name>pRUMAL01</name>
</geneLocation>
<dbReference type="OrthoDB" id="9980683at2"/>
<evidence type="ECO:0000313" key="4">
    <source>
        <dbReference type="Proteomes" id="UP000006919"/>
    </source>
</evidence>
<dbReference type="RefSeq" id="WP_013483386.1">
    <property type="nucleotide sequence ID" value="NC_014824.1"/>
</dbReference>
<name>E6UJJ0_RUMA7</name>